<comment type="function">
    <text evidence="6">This protein is an auxiliary protein of DNA polymerase delta and is involved in the control of eukaryotic DNA replication by increasing the polymerase's processivity during elongation of the leading strand.</text>
</comment>
<comment type="similarity">
    <text evidence="2 7">Belongs to the PCNA family.</text>
</comment>
<dbReference type="GO" id="GO:0006298">
    <property type="term" value="P:mismatch repair"/>
    <property type="evidence" value="ECO:0007669"/>
    <property type="project" value="TreeGrafter"/>
</dbReference>
<dbReference type="Proteomes" id="UP000001307">
    <property type="component" value="Unassembled WGS sequence"/>
</dbReference>
<dbReference type="OrthoDB" id="534348at2759"/>
<keyword evidence="11" id="KW-1185">Reference proteome</keyword>
<comment type="subcellular location">
    <subcellularLocation>
        <location evidence="1 6">Nucleus</location>
    </subcellularLocation>
</comment>
<evidence type="ECO:0000259" key="8">
    <source>
        <dbReference type="Pfam" id="PF00705"/>
    </source>
</evidence>
<dbReference type="NCBIfam" id="TIGR00590">
    <property type="entry name" value="pcna"/>
    <property type="match status" value="1"/>
</dbReference>
<dbReference type="InterPro" id="IPR046938">
    <property type="entry name" value="DNA_clamp_sf"/>
</dbReference>
<dbReference type="Pfam" id="PF00705">
    <property type="entry name" value="PCNA_N"/>
    <property type="match status" value="1"/>
</dbReference>
<dbReference type="InterPro" id="IPR000730">
    <property type="entry name" value="Pr_cel_nuc_antig"/>
</dbReference>
<evidence type="ECO:0000256" key="7">
    <source>
        <dbReference type="RuleBase" id="RU003671"/>
    </source>
</evidence>
<dbReference type="GO" id="GO:0030337">
    <property type="term" value="F:DNA polymerase processivity factor activity"/>
    <property type="evidence" value="ECO:0007669"/>
    <property type="project" value="InterPro"/>
</dbReference>
<evidence type="ECO:0000256" key="4">
    <source>
        <dbReference type="ARBA" id="ARBA00023125"/>
    </source>
</evidence>
<dbReference type="GO" id="GO:0043626">
    <property type="term" value="C:PCNA complex"/>
    <property type="evidence" value="ECO:0007669"/>
    <property type="project" value="TreeGrafter"/>
</dbReference>
<dbReference type="CDD" id="cd00577">
    <property type="entry name" value="PCNA"/>
    <property type="match status" value="1"/>
</dbReference>
<keyword evidence="5 6" id="KW-0539">Nucleus</keyword>
<evidence type="ECO:0000256" key="2">
    <source>
        <dbReference type="ARBA" id="ARBA00010462"/>
    </source>
</evidence>
<dbReference type="SUPFAM" id="SSF55979">
    <property type="entry name" value="DNA clamp"/>
    <property type="match status" value="2"/>
</dbReference>
<dbReference type="InterPro" id="IPR022649">
    <property type="entry name" value="Pr_cel_nuc_antig_C"/>
</dbReference>
<evidence type="ECO:0000256" key="1">
    <source>
        <dbReference type="ARBA" id="ARBA00004123"/>
    </source>
</evidence>
<keyword evidence="4 7" id="KW-0238">DNA-binding</keyword>
<dbReference type="FunFam" id="3.10.150.10:FF:000008">
    <property type="entry name" value="Proliferating cell nuclear antigen"/>
    <property type="match status" value="1"/>
</dbReference>
<protein>
    <recommendedName>
        <fullName evidence="6">DNA sliding clamp PCNA</fullName>
    </recommendedName>
</protein>
<dbReference type="GO" id="GO:0006272">
    <property type="term" value="P:leading strand elongation"/>
    <property type="evidence" value="ECO:0007669"/>
    <property type="project" value="TreeGrafter"/>
</dbReference>
<dbReference type="InterPro" id="IPR022659">
    <property type="entry name" value="Pr_cel_nuc_antig_CS"/>
</dbReference>
<accession>E4X8M5</accession>
<dbReference type="GO" id="GO:0019985">
    <property type="term" value="P:translesion synthesis"/>
    <property type="evidence" value="ECO:0007669"/>
    <property type="project" value="TreeGrafter"/>
</dbReference>
<feature type="domain" description="Proliferating cell nuclear antigen PCNA C-terminal" evidence="9">
    <location>
        <begin position="126"/>
        <end position="253"/>
    </location>
</feature>
<evidence type="ECO:0000259" key="9">
    <source>
        <dbReference type="Pfam" id="PF02747"/>
    </source>
</evidence>
<keyword evidence="3 7" id="KW-0235">DNA replication</keyword>
<name>E4X8M5_OIKDI</name>
<gene>
    <name evidence="10" type="ORF">GSOID_T00004244001</name>
</gene>
<organism evidence="10 11">
    <name type="scientific">Oikopleura dioica</name>
    <name type="common">Tunicate</name>
    <dbReference type="NCBI Taxonomy" id="34765"/>
    <lineage>
        <taxon>Eukaryota</taxon>
        <taxon>Metazoa</taxon>
        <taxon>Chordata</taxon>
        <taxon>Tunicata</taxon>
        <taxon>Appendicularia</taxon>
        <taxon>Copelata</taxon>
        <taxon>Oikopleuridae</taxon>
        <taxon>Oikopleura</taxon>
    </lineage>
</organism>
<evidence type="ECO:0000313" key="11">
    <source>
        <dbReference type="Proteomes" id="UP000001307"/>
    </source>
</evidence>
<dbReference type="InParanoid" id="E4X8M5"/>
<dbReference type="PANTHER" id="PTHR11352:SF0">
    <property type="entry name" value="PROLIFERATING CELL NUCLEAR ANTIGEN"/>
    <property type="match status" value="1"/>
</dbReference>
<dbReference type="GO" id="GO:0006275">
    <property type="term" value="P:regulation of DNA replication"/>
    <property type="evidence" value="ECO:0007669"/>
    <property type="project" value="InterPro"/>
</dbReference>
<sequence length="258" mass="28845">MFECRLRKAEILKKIMEAIKDLIREGVWDVSGNSLSLQSMDTSHVTLVQVALMSDGFEMFRCDKNLALGVNIDTMQKLLKCSANDDTLDIKAEDDGDVMDIVFTGQNGKVAEFEMNLMDLEIEQLGIPDQEYSCVVKMPSYEFQRICRDLSNVGEYVNITVVKSGVEFGVKGDMGDAKINLTESSSADNEKVTVTIMVNEPVNLTFTLSYLTFFTKATPLSDQVCLSISPDVPMVVSYEIEDLGFVKYYLAPKIEEDD</sequence>
<dbReference type="FunCoup" id="E4X8M5">
    <property type="interactions" value="676"/>
</dbReference>
<dbReference type="FunFam" id="3.70.10.10:FF:000001">
    <property type="entry name" value="Proliferating cell nuclear antigen"/>
    <property type="match status" value="1"/>
</dbReference>
<dbReference type="Gene3D" id="3.10.150.10">
    <property type="entry name" value="DNA Polymerase III, subunit A, domain 2"/>
    <property type="match status" value="2"/>
</dbReference>
<dbReference type="PRINTS" id="PR00339">
    <property type="entry name" value="PCNACYCLIN"/>
</dbReference>
<evidence type="ECO:0000256" key="6">
    <source>
        <dbReference type="RuleBase" id="RU000641"/>
    </source>
</evidence>
<dbReference type="FunFam" id="3.10.150.10:FF:000006">
    <property type="entry name" value="Proliferating cell nuclear antigen"/>
    <property type="match status" value="1"/>
</dbReference>
<dbReference type="EMBL" id="FN653029">
    <property type="protein sequence ID" value="CBY08230.1"/>
    <property type="molecule type" value="Genomic_DNA"/>
</dbReference>
<feature type="domain" description="Proliferating cell nuclear antigen PCNA N-terminal" evidence="8">
    <location>
        <begin position="1"/>
        <end position="123"/>
    </location>
</feature>
<evidence type="ECO:0000256" key="5">
    <source>
        <dbReference type="ARBA" id="ARBA00023242"/>
    </source>
</evidence>
<dbReference type="GO" id="GO:0003677">
    <property type="term" value="F:DNA binding"/>
    <property type="evidence" value="ECO:0007669"/>
    <property type="project" value="UniProtKB-KW"/>
</dbReference>
<dbReference type="AlphaFoldDB" id="E4X8M5"/>
<reference evidence="10 11" key="1">
    <citation type="journal article" date="2010" name="Science">
        <title>Plasticity of animal genome architecture unmasked by rapid evolution of a pelagic tunicate.</title>
        <authorList>
            <person name="Denoeud F."/>
            <person name="Henriet S."/>
            <person name="Mungpakdee S."/>
            <person name="Aury J.M."/>
            <person name="Da Silva C."/>
            <person name="Brinkmann H."/>
            <person name="Mikhaleva J."/>
            <person name="Olsen L.C."/>
            <person name="Jubin C."/>
            <person name="Canestro C."/>
            <person name="Bouquet J.M."/>
            <person name="Danks G."/>
            <person name="Poulain J."/>
            <person name="Campsteijn C."/>
            <person name="Adamski M."/>
            <person name="Cross I."/>
            <person name="Yadetie F."/>
            <person name="Muffato M."/>
            <person name="Louis A."/>
            <person name="Butcher S."/>
            <person name="Tsagkogeorga G."/>
            <person name="Konrad A."/>
            <person name="Singh S."/>
            <person name="Jensen M.F."/>
            <person name="Cong E.H."/>
            <person name="Eikeseth-Otteraa H."/>
            <person name="Noel B."/>
            <person name="Anthouard V."/>
            <person name="Porcel B.M."/>
            <person name="Kachouri-Lafond R."/>
            <person name="Nishino A."/>
            <person name="Ugolini M."/>
            <person name="Chourrout P."/>
            <person name="Nishida H."/>
            <person name="Aasland R."/>
            <person name="Huzurbazar S."/>
            <person name="Westhof E."/>
            <person name="Delsuc F."/>
            <person name="Lehrach H."/>
            <person name="Reinhardt R."/>
            <person name="Weissenbach J."/>
            <person name="Roy S.W."/>
            <person name="Artiguenave F."/>
            <person name="Postlethwait J.H."/>
            <person name="Manak J.R."/>
            <person name="Thompson E.M."/>
            <person name="Jaillon O."/>
            <person name="Du Pasquier L."/>
            <person name="Boudinot P."/>
            <person name="Liberles D.A."/>
            <person name="Volff J.N."/>
            <person name="Philippe H."/>
            <person name="Lenhard B."/>
            <person name="Roest Crollius H."/>
            <person name="Wincker P."/>
            <person name="Chourrout D."/>
        </authorList>
    </citation>
    <scope>NUCLEOTIDE SEQUENCE [LARGE SCALE GENOMIC DNA]</scope>
</reference>
<dbReference type="InterPro" id="IPR022648">
    <property type="entry name" value="Pr_cel_nuc_antig_N"/>
</dbReference>
<proteinExistence type="inferred from homology"/>
<evidence type="ECO:0000313" key="10">
    <source>
        <dbReference type="EMBL" id="CBY08230.1"/>
    </source>
</evidence>
<evidence type="ECO:0000256" key="3">
    <source>
        <dbReference type="ARBA" id="ARBA00022705"/>
    </source>
</evidence>
<dbReference type="PANTHER" id="PTHR11352">
    <property type="entry name" value="PROLIFERATING CELL NUCLEAR ANTIGEN"/>
    <property type="match status" value="1"/>
</dbReference>
<dbReference type="HAMAP" id="MF_00317">
    <property type="entry name" value="DNApol_clamp_arch"/>
    <property type="match status" value="1"/>
</dbReference>
<dbReference type="Pfam" id="PF02747">
    <property type="entry name" value="PCNA_C"/>
    <property type="match status" value="1"/>
</dbReference>
<dbReference type="PROSITE" id="PS01251">
    <property type="entry name" value="PCNA_1"/>
    <property type="match status" value="1"/>
</dbReference>